<dbReference type="AlphaFoldDB" id="A0A4Y9FQK3"/>
<dbReference type="EMBL" id="SPQB01000043">
    <property type="protein sequence ID" value="TFU31471.1"/>
    <property type="molecule type" value="Genomic_DNA"/>
</dbReference>
<keyword evidence="2" id="KW-0472">Membrane</keyword>
<proteinExistence type="predicted"/>
<reference evidence="4 5" key="1">
    <citation type="submission" date="2019-03" db="EMBL/GenBank/DDBJ databases">
        <title>Diversity of the mouse oral microbiome.</title>
        <authorList>
            <person name="Joseph S."/>
            <person name="Aduse-Opoku J."/>
            <person name="Curtis M."/>
            <person name="Wade W."/>
            <person name="Hashim A."/>
        </authorList>
    </citation>
    <scope>NUCLEOTIDE SEQUENCE [LARGE SCALE GENOMIC DNA]</scope>
    <source>
        <strain evidence="4 5">P1012</strain>
    </source>
</reference>
<evidence type="ECO:0000313" key="4">
    <source>
        <dbReference type="EMBL" id="TFU31471.1"/>
    </source>
</evidence>
<dbReference type="Proteomes" id="UP000298358">
    <property type="component" value="Unassembled WGS sequence"/>
</dbReference>
<protein>
    <submittedName>
        <fullName evidence="4">DUF2510 domain-containing protein</fullName>
    </submittedName>
</protein>
<name>A0A4Y9FQK3_9MICO</name>
<comment type="caution">
    <text evidence="4">The sequence shown here is derived from an EMBL/GenBank/DDBJ whole genome shotgun (WGS) entry which is preliminary data.</text>
</comment>
<keyword evidence="5" id="KW-1185">Reference proteome</keyword>
<keyword evidence="2" id="KW-0812">Transmembrane</keyword>
<feature type="transmembrane region" description="Helical" evidence="2">
    <location>
        <begin position="130"/>
        <end position="156"/>
    </location>
</feature>
<gene>
    <name evidence="4" type="ORF">E4U02_13240</name>
</gene>
<evidence type="ECO:0000256" key="2">
    <source>
        <dbReference type="SAM" id="Phobius"/>
    </source>
</evidence>
<evidence type="ECO:0000259" key="3">
    <source>
        <dbReference type="Pfam" id="PF10708"/>
    </source>
</evidence>
<feature type="compositionally biased region" description="Low complexity" evidence="1">
    <location>
        <begin position="163"/>
        <end position="180"/>
    </location>
</feature>
<dbReference type="RefSeq" id="WP_135115305.1">
    <property type="nucleotide sequence ID" value="NZ_JADGLL010000043.1"/>
</dbReference>
<organism evidence="4 5">
    <name type="scientific">Microbacterium paludicola</name>
    <dbReference type="NCBI Taxonomy" id="300019"/>
    <lineage>
        <taxon>Bacteria</taxon>
        <taxon>Bacillati</taxon>
        <taxon>Actinomycetota</taxon>
        <taxon>Actinomycetes</taxon>
        <taxon>Micrococcales</taxon>
        <taxon>Microbacteriaceae</taxon>
        <taxon>Microbacterium</taxon>
    </lineage>
</organism>
<keyword evidence="2" id="KW-1133">Transmembrane helix</keyword>
<evidence type="ECO:0000313" key="5">
    <source>
        <dbReference type="Proteomes" id="UP000298358"/>
    </source>
</evidence>
<feature type="transmembrane region" description="Helical" evidence="2">
    <location>
        <begin position="92"/>
        <end position="118"/>
    </location>
</feature>
<feature type="region of interest" description="Disordered" evidence="1">
    <location>
        <begin position="1"/>
        <end position="87"/>
    </location>
</feature>
<dbReference type="OrthoDB" id="4990943at2"/>
<evidence type="ECO:0000256" key="1">
    <source>
        <dbReference type="SAM" id="MobiDB-lite"/>
    </source>
</evidence>
<dbReference type="InterPro" id="IPR018929">
    <property type="entry name" value="DUF2510"/>
</dbReference>
<feature type="region of interest" description="Disordered" evidence="1">
    <location>
        <begin position="163"/>
        <end position="194"/>
    </location>
</feature>
<feature type="domain" description="DUF2510" evidence="3">
    <location>
        <begin position="12"/>
        <end position="39"/>
    </location>
</feature>
<sequence length="337" mass="34940">MTDSDSRGGTPPGWYPDGSGDLRWWDGTAWTEQVAPATGVTSDAPQPAVADGTDPDAAMAPPTGPAPQEPWTPQAGAVPPASPAAPRGSETVATVGLILAVLVAPVGLILSIVALVRAGRRGLSRVIPTIGIVVGALGTVVWVMLGILAALAWSAYQASDSAATPAPLPSATSESAPAVSEEPDPSVEPVPSTSAADGDYAAALAERDQFIADQQQPLDGSLAKARTPEQIAFVAEQREWIESNGLTWTEEEEAVTLALALDACETSILNFHTVTTDTVSTHVATSPLIQGQIDQAPDQADLIRQSMLEIAVFGTSFICEADAPQWEAAYLELYPAN</sequence>
<dbReference type="Pfam" id="PF10708">
    <property type="entry name" value="DUF2510"/>
    <property type="match status" value="1"/>
</dbReference>
<accession>A0A4Y9FQK3</accession>